<dbReference type="RefSeq" id="WP_222876784.1">
    <property type="nucleotide sequence ID" value="NZ_AP023361.1"/>
</dbReference>
<comment type="subcellular location">
    <subcellularLocation>
        <location evidence="1">Cell outer membrane</location>
    </subcellularLocation>
</comment>
<evidence type="ECO:0000256" key="3">
    <source>
        <dbReference type="ARBA" id="ARBA00023136"/>
    </source>
</evidence>
<sequence>MRVKGILFAAALGALPSSVLAADAPVISPIDAAIVNAAHDWAGGYVGVNAGYGWGEFDADGPATLDDPTYSGDGALGGFQIGYNKQLGTVVIGVEGDLQATNIEESTTGGGATTTTSLDWFSTARGRVGYAFDQTGTLVYGTAGLAIGGVETSVSGAGGGSDDQVLTGFAAGAGVEQSIADNLSLKAEYLYVDLQEKAFDAGTSETNAQWDGHVMRFGANLKF</sequence>
<dbReference type="AlphaFoldDB" id="A0A6S6QSU8"/>
<dbReference type="InterPro" id="IPR027385">
    <property type="entry name" value="Beta-barrel_OMP"/>
</dbReference>
<evidence type="ECO:0000259" key="7">
    <source>
        <dbReference type="Pfam" id="PF13505"/>
    </source>
</evidence>
<evidence type="ECO:0000256" key="6">
    <source>
        <dbReference type="SAM" id="SignalP"/>
    </source>
</evidence>
<dbReference type="Proteomes" id="UP000515317">
    <property type="component" value="Chromosome"/>
</dbReference>
<organism evidence="8 9">
    <name type="scientific">Terrihabitans soli</name>
    <dbReference type="NCBI Taxonomy" id="708113"/>
    <lineage>
        <taxon>Bacteria</taxon>
        <taxon>Pseudomonadati</taxon>
        <taxon>Pseudomonadota</taxon>
        <taxon>Alphaproteobacteria</taxon>
        <taxon>Hyphomicrobiales</taxon>
        <taxon>Terrihabitans</taxon>
    </lineage>
</organism>
<dbReference type="Gene3D" id="2.40.160.20">
    <property type="match status" value="1"/>
</dbReference>
<evidence type="ECO:0000256" key="1">
    <source>
        <dbReference type="ARBA" id="ARBA00004442"/>
    </source>
</evidence>
<dbReference type="KEGG" id="tso:IZ6_08660"/>
<keyword evidence="4" id="KW-0998">Cell outer membrane</keyword>
<evidence type="ECO:0000313" key="9">
    <source>
        <dbReference type="Proteomes" id="UP000515317"/>
    </source>
</evidence>
<dbReference type="SUPFAM" id="SSF56925">
    <property type="entry name" value="OMPA-like"/>
    <property type="match status" value="1"/>
</dbReference>
<gene>
    <name evidence="8" type="ORF">IZ6_08660</name>
</gene>
<evidence type="ECO:0000313" key="8">
    <source>
        <dbReference type="EMBL" id="BCJ90131.1"/>
    </source>
</evidence>
<dbReference type="PANTHER" id="PTHR34001">
    <property type="entry name" value="BLL7405 PROTEIN"/>
    <property type="match status" value="1"/>
</dbReference>
<protein>
    <submittedName>
        <fullName evidence="8">Membrane protein</fullName>
    </submittedName>
</protein>
<keyword evidence="9" id="KW-1185">Reference proteome</keyword>
<feature type="signal peptide" evidence="6">
    <location>
        <begin position="1"/>
        <end position="21"/>
    </location>
</feature>
<dbReference type="PANTHER" id="PTHR34001:SF3">
    <property type="entry name" value="BLL7405 PROTEIN"/>
    <property type="match status" value="1"/>
</dbReference>
<evidence type="ECO:0000256" key="4">
    <source>
        <dbReference type="ARBA" id="ARBA00023237"/>
    </source>
</evidence>
<dbReference type="GO" id="GO:0009279">
    <property type="term" value="C:cell outer membrane"/>
    <property type="evidence" value="ECO:0007669"/>
    <property type="project" value="UniProtKB-SubCell"/>
</dbReference>
<evidence type="ECO:0000256" key="5">
    <source>
        <dbReference type="ARBA" id="ARBA00038306"/>
    </source>
</evidence>
<dbReference type="InterPro" id="IPR011250">
    <property type="entry name" value="OMP/PagP_B-barrel"/>
</dbReference>
<dbReference type="Pfam" id="PF13505">
    <property type="entry name" value="OMP_b-brl"/>
    <property type="match status" value="1"/>
</dbReference>
<dbReference type="InterPro" id="IPR051692">
    <property type="entry name" value="OMP-like"/>
</dbReference>
<keyword evidence="3" id="KW-0472">Membrane</keyword>
<dbReference type="EMBL" id="AP023361">
    <property type="protein sequence ID" value="BCJ90131.1"/>
    <property type="molecule type" value="Genomic_DNA"/>
</dbReference>
<proteinExistence type="inferred from homology"/>
<accession>A0A6S6QSU8</accession>
<feature type="chain" id="PRO_5028396050" evidence="6">
    <location>
        <begin position="22"/>
        <end position="223"/>
    </location>
</feature>
<name>A0A6S6QSU8_9HYPH</name>
<comment type="similarity">
    <text evidence="5">Belongs to the Omp25/RopB family.</text>
</comment>
<keyword evidence="2 6" id="KW-0732">Signal</keyword>
<reference evidence="8 9" key="1">
    <citation type="submission" date="2020-08" db="EMBL/GenBank/DDBJ databases">
        <title>Genome sequence of Rhizobiales bacterium strain IZ6.</title>
        <authorList>
            <person name="Nakai R."/>
            <person name="Naganuma T."/>
        </authorList>
    </citation>
    <scope>NUCLEOTIDE SEQUENCE [LARGE SCALE GENOMIC DNA]</scope>
    <source>
        <strain evidence="8 9">IZ6</strain>
    </source>
</reference>
<evidence type="ECO:0000256" key="2">
    <source>
        <dbReference type="ARBA" id="ARBA00022729"/>
    </source>
</evidence>
<feature type="domain" description="Outer membrane protein beta-barrel" evidence="7">
    <location>
        <begin position="31"/>
        <end position="223"/>
    </location>
</feature>